<dbReference type="EMBL" id="DSTX01000002">
    <property type="protein sequence ID" value="HFK20246.1"/>
    <property type="molecule type" value="Genomic_DNA"/>
</dbReference>
<accession>A0A7C3F405</accession>
<feature type="transmembrane region" description="Helical" evidence="1">
    <location>
        <begin position="33"/>
        <end position="53"/>
    </location>
</feature>
<feature type="transmembrane region" description="Helical" evidence="1">
    <location>
        <begin position="137"/>
        <end position="159"/>
    </location>
</feature>
<name>A0A7C3F405_9CREN</name>
<feature type="transmembrane region" description="Helical" evidence="1">
    <location>
        <begin position="199"/>
        <end position="218"/>
    </location>
</feature>
<keyword evidence="1" id="KW-1133">Transmembrane helix</keyword>
<proteinExistence type="predicted"/>
<keyword evidence="1" id="KW-0472">Membrane</keyword>
<organism evidence="2">
    <name type="scientific">Candidatus Methanomethylicus mesodigestus</name>
    <dbReference type="NCBI Taxonomy" id="1867258"/>
    <lineage>
        <taxon>Archaea</taxon>
        <taxon>Thermoproteota</taxon>
        <taxon>Methanosuratincolia</taxon>
        <taxon>Candidatus Methanomethylicales</taxon>
        <taxon>Candidatus Methanomethylicaceae</taxon>
        <taxon>Candidatus Methanomethylicus</taxon>
    </lineage>
</organism>
<evidence type="ECO:0000256" key="1">
    <source>
        <dbReference type="SAM" id="Phobius"/>
    </source>
</evidence>
<keyword evidence="1" id="KW-0812">Transmembrane</keyword>
<evidence type="ECO:0008006" key="3">
    <source>
        <dbReference type="Google" id="ProtNLM"/>
    </source>
</evidence>
<dbReference type="AlphaFoldDB" id="A0A7C3F405"/>
<reference evidence="2" key="1">
    <citation type="journal article" date="2020" name="mSystems">
        <title>Genome- and Community-Level Interaction Insights into Carbon Utilization and Element Cycling Functions of Hydrothermarchaeota in Hydrothermal Sediment.</title>
        <authorList>
            <person name="Zhou Z."/>
            <person name="Liu Y."/>
            <person name="Xu W."/>
            <person name="Pan J."/>
            <person name="Luo Z.H."/>
            <person name="Li M."/>
        </authorList>
    </citation>
    <scope>NUCLEOTIDE SEQUENCE [LARGE SCALE GENOMIC DNA]</scope>
    <source>
        <strain evidence="2">SpSt-468</strain>
    </source>
</reference>
<evidence type="ECO:0000313" key="2">
    <source>
        <dbReference type="EMBL" id="HFK20246.1"/>
    </source>
</evidence>
<feature type="transmembrane region" description="Helical" evidence="1">
    <location>
        <begin position="73"/>
        <end position="95"/>
    </location>
</feature>
<protein>
    <recommendedName>
        <fullName evidence="3">Peptidase M50 domain-containing protein</fullName>
    </recommendedName>
</protein>
<sequence>MEKTKDPSLSKLLSKTYCFVNSKKTFFFFYEKVVTFLGFLSVFFSLTFITLIITFDSFLGFFLPSINGLLEFLLLIISIAMAISVHELSHIVILANRSVRARSAGLSLKGIVGGYVEADVDEETYGRLIRPFFSCGLGSNLLLFLILGLISIVFPILWIPAAVNLWFAVLNSIPAPLMDGGKIFEIYLQAIRNKIINELLPLLIMLLWFVIFIFKFIIM</sequence>
<comment type="caution">
    <text evidence="2">The sequence shown here is derived from an EMBL/GenBank/DDBJ whole genome shotgun (WGS) entry which is preliminary data.</text>
</comment>
<gene>
    <name evidence="2" type="ORF">ENS19_03095</name>
</gene>